<evidence type="ECO:0000256" key="1">
    <source>
        <dbReference type="ARBA" id="ARBA00022801"/>
    </source>
</evidence>
<sequence length="513" mass="57758">MLQIEPPTSVSVTNGTDQNPGYLPSDQSQNSPEWLPDQSTTKQHPAEHQYLTNGKHPKRSLLQGLYSSNVVAKIWGVAAPALFKSEPPTLYPEYTKPGGTRYVFRELDFWTSGFFPGSLYLLLERERRFKRELAMIQEPSVSSSTLHPMHLDGSILETDVELARFACKWWTTNLHQNSTLASTHDLGFMIFPWAKLAWTLNHDVLARDTIIRASRVLASRYVPATGAIRSWDTCTTLRYSFTDPTKDFLFIIDNMMNLDMLFWTASETGDQEMYQIAVNHAKKTQACHMRADNSTTHLVVLDPNTGNVKSRLTNQGYSDTSSWTRGQAWAIVGFAQTYNWTRDVSFLETARACADYFLSKLPATNVPPWDFCAPTDSEQPPDTSAAVIAAYGMLLIHEALVQQGEQSSYFESAIRIAKAICSKHMTTQSCFITTTSTLDTVEQNTQNVQTEFTVVQDDTIPQTILGGATINNYEFAPRRWANHGLVYADYYFLLLGNKLLEMQAAMSLSDIQI</sequence>
<dbReference type="SUPFAM" id="SSF48208">
    <property type="entry name" value="Six-hairpin glycosidases"/>
    <property type="match status" value="1"/>
</dbReference>
<gene>
    <name evidence="4" type="ORF">CFAM422_010289</name>
</gene>
<protein>
    <submittedName>
        <fullName evidence="4">Unsaturated chondroitin disaccharide hydrolase</fullName>
    </submittedName>
</protein>
<dbReference type="EMBL" id="QLNT01000020">
    <property type="protein sequence ID" value="KAF3063085.1"/>
    <property type="molecule type" value="Genomic_DNA"/>
</dbReference>
<evidence type="ECO:0000256" key="2">
    <source>
        <dbReference type="ARBA" id="ARBA00038358"/>
    </source>
</evidence>
<dbReference type="Proteomes" id="UP000801864">
    <property type="component" value="Unassembled WGS sequence"/>
</dbReference>
<dbReference type="InterPro" id="IPR008928">
    <property type="entry name" value="6-hairpin_glycosidase_sf"/>
</dbReference>
<evidence type="ECO:0000256" key="3">
    <source>
        <dbReference type="SAM" id="MobiDB-lite"/>
    </source>
</evidence>
<dbReference type="InterPro" id="IPR012341">
    <property type="entry name" value="6hp_glycosidase-like_sf"/>
</dbReference>
<reference evidence="4 5" key="1">
    <citation type="submission" date="2018-06" db="EMBL/GenBank/DDBJ databases">
        <title>Genome analysis of cellulolytic fungus Trichoderma lentiforme CFAM-422.</title>
        <authorList>
            <person name="Steindorff A.S."/>
            <person name="Formighieri E.F."/>
            <person name="Midorikawa G.E.O."/>
            <person name="Tamietti M.S."/>
            <person name="Ramos E.Z."/>
            <person name="Silva A.S."/>
            <person name="Bon E.P.S."/>
            <person name="Mendes T.D."/>
            <person name="Damaso M.C.T."/>
            <person name="Favaro L.C.L."/>
        </authorList>
    </citation>
    <scope>NUCLEOTIDE SEQUENCE [LARGE SCALE GENOMIC DNA]</scope>
    <source>
        <strain evidence="4 5">CFAM-422</strain>
    </source>
</reference>
<dbReference type="Gene3D" id="1.50.10.10">
    <property type="match status" value="1"/>
</dbReference>
<dbReference type="AlphaFoldDB" id="A0A9P5CAU0"/>
<feature type="region of interest" description="Disordered" evidence="3">
    <location>
        <begin position="1"/>
        <end position="47"/>
    </location>
</feature>
<feature type="compositionally biased region" description="Polar residues" evidence="3">
    <location>
        <begin position="1"/>
        <end position="43"/>
    </location>
</feature>
<organism evidence="4 5">
    <name type="scientific">Trichoderma lentiforme</name>
    <dbReference type="NCBI Taxonomy" id="1567552"/>
    <lineage>
        <taxon>Eukaryota</taxon>
        <taxon>Fungi</taxon>
        <taxon>Dikarya</taxon>
        <taxon>Ascomycota</taxon>
        <taxon>Pezizomycotina</taxon>
        <taxon>Sordariomycetes</taxon>
        <taxon>Hypocreomycetidae</taxon>
        <taxon>Hypocreales</taxon>
        <taxon>Hypocreaceae</taxon>
        <taxon>Trichoderma</taxon>
    </lineage>
</organism>
<dbReference type="GO" id="GO:0000272">
    <property type="term" value="P:polysaccharide catabolic process"/>
    <property type="evidence" value="ECO:0007669"/>
    <property type="project" value="TreeGrafter"/>
</dbReference>
<comment type="similarity">
    <text evidence="2">Belongs to the glycosyl hydrolase 88 family.</text>
</comment>
<dbReference type="PANTHER" id="PTHR36845">
    <property type="entry name" value="HYDROLASE, PUTATIVE (AFU_ORTHOLOGUE AFUA_7G05090)-RELATED"/>
    <property type="match status" value="1"/>
</dbReference>
<dbReference type="PANTHER" id="PTHR36845:SF1">
    <property type="entry name" value="HYDROLASE, PUTATIVE (AFU_ORTHOLOGUE AFUA_7G05090)-RELATED"/>
    <property type="match status" value="1"/>
</dbReference>
<keyword evidence="1 4" id="KW-0378">Hydrolase</keyword>
<dbReference type="InterPro" id="IPR052369">
    <property type="entry name" value="UG_Glycosaminoglycan_Hydrolase"/>
</dbReference>
<proteinExistence type="inferred from homology"/>
<evidence type="ECO:0000313" key="5">
    <source>
        <dbReference type="Proteomes" id="UP000801864"/>
    </source>
</evidence>
<accession>A0A9P5CAU0</accession>
<dbReference type="GO" id="GO:0052757">
    <property type="term" value="F:chondroitin hydrolase activity"/>
    <property type="evidence" value="ECO:0007669"/>
    <property type="project" value="TreeGrafter"/>
</dbReference>
<comment type="caution">
    <text evidence="4">The sequence shown here is derived from an EMBL/GenBank/DDBJ whole genome shotgun (WGS) entry which is preliminary data.</text>
</comment>
<name>A0A9P5CAU0_9HYPO</name>
<keyword evidence="5" id="KW-1185">Reference proteome</keyword>
<evidence type="ECO:0000313" key="4">
    <source>
        <dbReference type="EMBL" id="KAF3063085.1"/>
    </source>
</evidence>